<reference evidence="1 2" key="1">
    <citation type="submission" date="2018-06" db="EMBL/GenBank/DDBJ databases">
        <authorList>
            <consortium name="Pathogen Informatics"/>
            <person name="Doyle S."/>
        </authorList>
    </citation>
    <scope>NUCLEOTIDE SEQUENCE [LARGE SCALE GENOMIC DNA]</scope>
    <source>
        <strain evidence="2">NCTC 10815</strain>
    </source>
</reference>
<proteinExistence type="predicted"/>
<gene>
    <name evidence="1" type="ORF">NCTC10815_02149</name>
</gene>
<dbReference type="AlphaFoldDB" id="A0A378MM59"/>
<dbReference type="RefSeq" id="WP_003756584.1">
    <property type="nucleotide sequence ID" value="NZ_CABKNG010000001.1"/>
</dbReference>
<protein>
    <submittedName>
        <fullName evidence="1">Predicted membrane protein</fullName>
    </submittedName>
</protein>
<sequence>MTALDDELKKIELVIGKVLRIGVVTAAVIILLGLLLYLITGESGYAAGHYPVTFQTIFSGIFAGKAFAIIMLGLFVLILTPVLRVVVSIYSFYKEKDWLYVIITVIVLIILIISFFIGHH</sequence>
<name>A0A378MM59_LISGR</name>
<organism evidence="1 2">
    <name type="scientific">Listeria grayi</name>
    <name type="common">Listeria murrayi</name>
    <dbReference type="NCBI Taxonomy" id="1641"/>
    <lineage>
        <taxon>Bacteria</taxon>
        <taxon>Bacillati</taxon>
        <taxon>Bacillota</taxon>
        <taxon>Bacilli</taxon>
        <taxon>Bacillales</taxon>
        <taxon>Listeriaceae</taxon>
        <taxon>Listeria</taxon>
    </lineage>
</organism>
<accession>A0A378MM59</accession>
<dbReference type="InterPro" id="IPR012861">
    <property type="entry name" value="DUF1634"/>
</dbReference>
<evidence type="ECO:0000313" key="2">
    <source>
        <dbReference type="Proteomes" id="UP000254879"/>
    </source>
</evidence>
<dbReference type="Proteomes" id="UP000254879">
    <property type="component" value="Unassembled WGS sequence"/>
</dbReference>
<dbReference type="OrthoDB" id="1682804at2"/>
<evidence type="ECO:0000313" key="1">
    <source>
        <dbReference type="EMBL" id="STY44795.1"/>
    </source>
</evidence>
<dbReference type="Pfam" id="PF07843">
    <property type="entry name" value="DUF1634"/>
    <property type="match status" value="1"/>
</dbReference>
<dbReference type="EMBL" id="UGPG01000001">
    <property type="protein sequence ID" value="STY44795.1"/>
    <property type="molecule type" value="Genomic_DNA"/>
</dbReference>